<dbReference type="SUPFAM" id="SSF51206">
    <property type="entry name" value="cAMP-binding domain-like"/>
    <property type="match status" value="1"/>
</dbReference>
<dbReference type="InterPro" id="IPR050866">
    <property type="entry name" value="CNG_cation_channel"/>
</dbReference>
<dbReference type="SMART" id="SM00100">
    <property type="entry name" value="cNMP"/>
    <property type="match status" value="1"/>
</dbReference>
<evidence type="ECO:0000256" key="3">
    <source>
        <dbReference type="ARBA" id="ARBA00022692"/>
    </source>
</evidence>
<dbReference type="PANTHER" id="PTHR45638">
    <property type="entry name" value="CYCLIC NUCLEOTIDE-GATED CATION CHANNEL SUBUNIT A"/>
    <property type="match status" value="1"/>
</dbReference>
<keyword evidence="8" id="KW-0407">Ion channel</keyword>
<evidence type="ECO:0000259" key="9">
    <source>
        <dbReference type="PROSITE" id="PS50042"/>
    </source>
</evidence>
<proteinExistence type="predicted"/>
<dbReference type="InterPro" id="IPR018488">
    <property type="entry name" value="cNMP-bd_CS"/>
</dbReference>
<evidence type="ECO:0000256" key="7">
    <source>
        <dbReference type="ARBA" id="ARBA00023286"/>
    </source>
</evidence>
<keyword evidence="5" id="KW-0406">Ion transport</keyword>
<name>A0A502HEM4_9BACT</name>
<dbReference type="PROSITE" id="PS00889">
    <property type="entry name" value="CNMP_BINDING_2"/>
    <property type="match status" value="1"/>
</dbReference>
<keyword evidence="7" id="KW-1071">Ligand-gated ion channel</keyword>
<keyword evidence="4" id="KW-1133">Transmembrane helix</keyword>
<dbReference type="InterPro" id="IPR018490">
    <property type="entry name" value="cNMP-bd_dom_sf"/>
</dbReference>
<evidence type="ECO:0000313" key="11">
    <source>
        <dbReference type="Proteomes" id="UP000317646"/>
    </source>
</evidence>
<organism evidence="10 11">
    <name type="scientific">Hymenobacter nivis</name>
    <dbReference type="NCBI Taxonomy" id="1850093"/>
    <lineage>
        <taxon>Bacteria</taxon>
        <taxon>Pseudomonadati</taxon>
        <taxon>Bacteroidota</taxon>
        <taxon>Cytophagia</taxon>
        <taxon>Cytophagales</taxon>
        <taxon>Hymenobacteraceae</taxon>
        <taxon>Hymenobacter</taxon>
    </lineage>
</organism>
<dbReference type="GO" id="GO:0005221">
    <property type="term" value="F:intracellularly cyclic nucleotide-activated monoatomic cation channel activity"/>
    <property type="evidence" value="ECO:0007669"/>
    <property type="project" value="InterPro"/>
</dbReference>
<sequence length="154" mass="16574">MAPSSDHSPACASALERVRLLKGTALFAQTPENVLAAIEPIMREMAFAPGQEIFAKGSLGTSLFIVCTGEVGIFDGLRPLATFSPGDFFGELALLDAEARSASAVAQGPVAAFRIDQEDFYDVMEECAEVGRNVLRVLCQRLRRQNEKMPPVVA</sequence>
<evidence type="ECO:0000256" key="1">
    <source>
        <dbReference type="ARBA" id="ARBA00004141"/>
    </source>
</evidence>
<keyword evidence="3" id="KW-0812">Transmembrane</keyword>
<evidence type="ECO:0000256" key="2">
    <source>
        <dbReference type="ARBA" id="ARBA00022448"/>
    </source>
</evidence>
<dbReference type="CDD" id="cd00038">
    <property type="entry name" value="CAP_ED"/>
    <property type="match status" value="1"/>
</dbReference>
<evidence type="ECO:0000256" key="4">
    <source>
        <dbReference type="ARBA" id="ARBA00022989"/>
    </source>
</evidence>
<protein>
    <submittedName>
        <fullName evidence="10">Cyclic nucleotide-binding domain-containing protein</fullName>
    </submittedName>
</protein>
<evidence type="ECO:0000256" key="6">
    <source>
        <dbReference type="ARBA" id="ARBA00023136"/>
    </source>
</evidence>
<evidence type="ECO:0000256" key="5">
    <source>
        <dbReference type="ARBA" id="ARBA00023065"/>
    </source>
</evidence>
<dbReference type="PANTHER" id="PTHR45638:SF11">
    <property type="entry name" value="CYCLIC NUCLEOTIDE-GATED CATION CHANNEL SUBUNIT A"/>
    <property type="match status" value="1"/>
</dbReference>
<dbReference type="Pfam" id="PF00027">
    <property type="entry name" value="cNMP_binding"/>
    <property type="match status" value="1"/>
</dbReference>
<evidence type="ECO:0000256" key="8">
    <source>
        <dbReference type="ARBA" id="ARBA00023303"/>
    </source>
</evidence>
<reference evidence="10 11" key="1">
    <citation type="journal article" date="2019" name="Environ. Microbiol.">
        <title>Species interactions and distinct microbial communities in high Arctic permafrost affected cryosols are associated with the CH4 and CO2 gas fluxes.</title>
        <authorList>
            <person name="Altshuler I."/>
            <person name="Hamel J."/>
            <person name="Turney S."/>
            <person name="Magnuson E."/>
            <person name="Levesque R."/>
            <person name="Greer C."/>
            <person name="Whyte L.G."/>
        </authorList>
    </citation>
    <scope>NUCLEOTIDE SEQUENCE [LARGE SCALE GENOMIC DNA]</scope>
    <source>
        <strain evidence="10 11">S9.2P</strain>
    </source>
</reference>
<keyword evidence="2" id="KW-0813">Transport</keyword>
<dbReference type="PROSITE" id="PS50042">
    <property type="entry name" value="CNMP_BINDING_3"/>
    <property type="match status" value="1"/>
</dbReference>
<dbReference type="OrthoDB" id="9810708at2"/>
<evidence type="ECO:0000313" key="10">
    <source>
        <dbReference type="EMBL" id="TPG72474.1"/>
    </source>
</evidence>
<dbReference type="GO" id="GO:0044877">
    <property type="term" value="F:protein-containing complex binding"/>
    <property type="evidence" value="ECO:0007669"/>
    <property type="project" value="TreeGrafter"/>
</dbReference>
<comment type="caution">
    <text evidence="10">The sequence shown here is derived from an EMBL/GenBank/DDBJ whole genome shotgun (WGS) entry which is preliminary data.</text>
</comment>
<comment type="subcellular location">
    <subcellularLocation>
        <location evidence="1">Membrane</location>
        <topology evidence="1">Multi-pass membrane protein</topology>
    </subcellularLocation>
</comment>
<keyword evidence="6" id="KW-0472">Membrane</keyword>
<dbReference type="AlphaFoldDB" id="A0A502HEM4"/>
<dbReference type="PRINTS" id="PR00103">
    <property type="entry name" value="CAMPKINASE"/>
</dbReference>
<feature type="domain" description="Cyclic nucleotide-binding" evidence="9">
    <location>
        <begin position="26"/>
        <end position="141"/>
    </location>
</feature>
<gene>
    <name evidence="10" type="ORF">EAH73_00245</name>
</gene>
<dbReference type="Gene3D" id="2.60.120.10">
    <property type="entry name" value="Jelly Rolls"/>
    <property type="match status" value="1"/>
</dbReference>
<dbReference type="EMBL" id="RCYZ01000001">
    <property type="protein sequence ID" value="TPG72474.1"/>
    <property type="molecule type" value="Genomic_DNA"/>
</dbReference>
<accession>A0A502HEM4</accession>
<keyword evidence="11" id="KW-1185">Reference proteome</keyword>
<dbReference type="InterPro" id="IPR000595">
    <property type="entry name" value="cNMP-bd_dom"/>
</dbReference>
<dbReference type="InterPro" id="IPR014710">
    <property type="entry name" value="RmlC-like_jellyroll"/>
</dbReference>
<dbReference type="Proteomes" id="UP000317646">
    <property type="component" value="Unassembled WGS sequence"/>
</dbReference>
<dbReference type="GO" id="GO:0016020">
    <property type="term" value="C:membrane"/>
    <property type="evidence" value="ECO:0007669"/>
    <property type="project" value="UniProtKB-SubCell"/>
</dbReference>